<evidence type="ECO:0000313" key="1">
    <source>
        <dbReference type="EMBL" id="PSL14524.1"/>
    </source>
</evidence>
<organism evidence="1 2">
    <name type="scientific">Shimia abyssi</name>
    <dbReference type="NCBI Taxonomy" id="1662395"/>
    <lineage>
        <taxon>Bacteria</taxon>
        <taxon>Pseudomonadati</taxon>
        <taxon>Pseudomonadota</taxon>
        <taxon>Alphaproteobacteria</taxon>
        <taxon>Rhodobacterales</taxon>
        <taxon>Roseobacteraceae</taxon>
    </lineage>
</organism>
<protein>
    <submittedName>
        <fullName evidence="1">Uncharacterized protein</fullName>
    </submittedName>
</protein>
<gene>
    <name evidence="1" type="ORF">CLV88_1281</name>
</gene>
<dbReference type="AlphaFoldDB" id="A0A2P8EYI0"/>
<evidence type="ECO:0000313" key="2">
    <source>
        <dbReference type="Proteomes" id="UP000240418"/>
    </source>
</evidence>
<dbReference type="EMBL" id="PYGJ01000028">
    <property type="protein sequence ID" value="PSL14524.1"/>
    <property type="molecule type" value="Genomic_DNA"/>
</dbReference>
<keyword evidence="2" id="KW-1185">Reference proteome</keyword>
<accession>A0A2P8EYI0</accession>
<reference evidence="1 2" key="1">
    <citation type="submission" date="2018-03" db="EMBL/GenBank/DDBJ databases">
        <title>Genomic Encyclopedia of Archaeal and Bacterial Type Strains, Phase II (KMG-II): from individual species to whole genera.</title>
        <authorList>
            <person name="Goeker M."/>
        </authorList>
    </citation>
    <scope>NUCLEOTIDE SEQUENCE [LARGE SCALE GENOMIC DNA]</scope>
    <source>
        <strain evidence="1 2">DSM 100673</strain>
    </source>
</reference>
<comment type="caution">
    <text evidence="1">The sequence shown here is derived from an EMBL/GenBank/DDBJ whole genome shotgun (WGS) entry which is preliminary data.</text>
</comment>
<dbReference type="Proteomes" id="UP000240418">
    <property type="component" value="Unassembled WGS sequence"/>
</dbReference>
<name>A0A2P8EYI0_9RHOB</name>
<dbReference type="OrthoDB" id="7895269at2"/>
<proteinExistence type="predicted"/>
<sequence>MKSAFEIISKGFSRHVFSKLSSDPYLDAVEALNKYHKLSSYQMVSEIEPVFGRLKGWAIFRESGSTLATDLADYPSLDDRKVSEAFVGELLNLNEPAVFVVFTGADFTPEALRATYSERCVVICHPDGINIVDVTDPTNAHCLTQAYQSLVRHAA</sequence>